<dbReference type="Gene3D" id="1.10.8.240">
    <property type="entry name" value="CofD-like domain"/>
    <property type="match status" value="1"/>
</dbReference>
<dbReference type="AlphaFoldDB" id="F6BAL2"/>
<dbReference type="InterPro" id="IPR010115">
    <property type="entry name" value="FbiA/CofD"/>
</dbReference>
<gene>
    <name evidence="3" type="primary">cofD</name>
    <name evidence="4" type="ordered locus">Metig_1491</name>
</gene>
<dbReference type="HAMAP" id="MF_01257">
    <property type="entry name" value="CofD"/>
    <property type="match status" value="1"/>
</dbReference>
<dbReference type="EMBL" id="CP002737">
    <property type="protein sequence ID" value="AEF97025.1"/>
    <property type="molecule type" value="Genomic_DNA"/>
</dbReference>
<keyword evidence="2 3" id="KW-0460">Magnesium</keyword>
<dbReference type="GO" id="GO:0043743">
    <property type="term" value="F:LPPG:FO 2-phospho-L-lactate transferase activity"/>
    <property type="evidence" value="ECO:0007669"/>
    <property type="project" value="UniProtKB-EC"/>
</dbReference>
<reference evidence="4 5" key="1">
    <citation type="submission" date="2011-05" db="EMBL/GenBank/DDBJ databases">
        <title>Complete sequence of Methanotorris igneus Kol 5.</title>
        <authorList>
            <consortium name="US DOE Joint Genome Institute"/>
            <person name="Lucas S."/>
            <person name="Han J."/>
            <person name="Lapidus A."/>
            <person name="Cheng J.-F."/>
            <person name="Goodwin L."/>
            <person name="Pitluck S."/>
            <person name="Peters L."/>
            <person name="Mikhailova N."/>
            <person name="Chertkov O."/>
            <person name="Han C."/>
            <person name="Tapia R."/>
            <person name="Land M."/>
            <person name="Hauser L."/>
            <person name="Kyrpides N."/>
            <person name="Ivanova N."/>
            <person name="Pagani I."/>
            <person name="Sieprawska-Lupa M."/>
            <person name="Whitman W."/>
            <person name="Woyke T."/>
        </authorList>
    </citation>
    <scope>NUCLEOTIDE SEQUENCE [LARGE SCALE GENOMIC DNA]</scope>
    <source>
        <strain evidence="5">DSM 5666 / JCM 11834 / Kol 5</strain>
    </source>
</reference>
<name>F6BAL2_METIK</name>
<evidence type="ECO:0000313" key="4">
    <source>
        <dbReference type="EMBL" id="AEF97025.1"/>
    </source>
</evidence>
<comment type="catalytic activity">
    <reaction evidence="3">
        <text>(2S)-lactyl-2-diphospho-5'-guanosine + 7,8-didemethyl-8-hydroxy-5-deazariboflavin = oxidized coenzyme F420-0 + GMP + H(+)</text>
        <dbReference type="Rhea" id="RHEA:63444"/>
        <dbReference type="ChEBI" id="CHEBI:15378"/>
        <dbReference type="ChEBI" id="CHEBI:58115"/>
        <dbReference type="ChEBI" id="CHEBI:59435"/>
        <dbReference type="ChEBI" id="CHEBI:59904"/>
        <dbReference type="ChEBI" id="CHEBI:59907"/>
        <dbReference type="EC" id="2.7.8.28"/>
    </reaction>
</comment>
<evidence type="ECO:0000256" key="3">
    <source>
        <dbReference type="HAMAP-Rule" id="MF_01257"/>
    </source>
</evidence>
<keyword evidence="1 3" id="KW-0808">Transferase</keyword>
<evidence type="ECO:0000256" key="1">
    <source>
        <dbReference type="ARBA" id="ARBA00022679"/>
    </source>
</evidence>
<comment type="pathway">
    <text evidence="3">Cofactor biosynthesis; coenzyme F420 biosynthesis.</text>
</comment>
<feature type="binding site" evidence="3">
    <location>
        <position position="89"/>
    </location>
    <ligand>
        <name>7,8-didemethyl-8-hydroxy-5-deazariboflavin</name>
        <dbReference type="ChEBI" id="CHEBI:59904"/>
    </ligand>
</feature>
<sequence>MKISVLSGGTGTPKLIQGLKEVIPQKDISVIVNTGEDTWIGDLYLSPDVDTVLYTLTDLINEETWYGIRGDTFYCHEQLKKLGFDEVLRIGDKDRALKMHKTHFLKKGFKLSEVIDMERKALGIEAEVYPMTDDRVETKILAKEGNEKVLLKFHDFWVKRRGNVDVVDVIYENAQYAKGCEGALKAIEKSDFVLIGPSNPITSIGPILSIKDIKDALNDKFVVAVSPIVGDKAVSGPAGTLMKAKGLSVDVLGVYEFYKDIVDVMVIDEVDADKADKIKCETLVTNTIMKTLNDKINLAKAILEFIRGYGCLC</sequence>
<organism evidence="5">
    <name type="scientific">Methanotorris igneus (strain DSM 5666 / JCM 11834 / Kol 5)</name>
    <dbReference type="NCBI Taxonomy" id="880724"/>
    <lineage>
        <taxon>Archaea</taxon>
        <taxon>Methanobacteriati</taxon>
        <taxon>Methanobacteriota</taxon>
        <taxon>Methanomada group</taxon>
        <taxon>Methanococci</taxon>
        <taxon>Methanococcales</taxon>
        <taxon>Methanocaldococcaceae</taxon>
        <taxon>Methanotorris</taxon>
    </lineage>
</organism>
<accession>F6BAL2</accession>
<dbReference type="InterPro" id="IPR038136">
    <property type="entry name" value="CofD-like_dom_sf"/>
</dbReference>
<dbReference type="NCBIfam" id="TIGR01819">
    <property type="entry name" value="F420_cofD"/>
    <property type="match status" value="1"/>
</dbReference>
<dbReference type="OrthoDB" id="59563at2157"/>
<dbReference type="Gene3D" id="3.40.50.10680">
    <property type="entry name" value="CofD-like domains"/>
    <property type="match status" value="1"/>
</dbReference>
<evidence type="ECO:0000313" key="5">
    <source>
        <dbReference type="Proteomes" id="UP000009227"/>
    </source>
</evidence>
<feature type="binding site" evidence="3">
    <location>
        <position position="50"/>
    </location>
    <ligand>
        <name>7,8-didemethyl-8-hydroxy-5-deazariboflavin</name>
        <dbReference type="ChEBI" id="CHEBI:59904"/>
    </ligand>
</feature>
<comment type="subunit">
    <text evidence="3">Homodimer.</text>
</comment>
<dbReference type="GO" id="GO:0052645">
    <property type="term" value="P:F420-0 metabolic process"/>
    <property type="evidence" value="ECO:0007669"/>
    <property type="project" value="UniProtKB-UniRule"/>
</dbReference>
<proteinExistence type="inferred from homology"/>
<dbReference type="EC" id="2.7.8.28" evidence="3"/>
<comment type="function">
    <text evidence="3">Catalyzes the transfer of the 2-phospholactate moiety from (2S)-lactyl-2-diphospho-5'-guanosine to 7,8-didemethyl-8-hydroxy-5-deazariboflavin (FO) with the formation of oxidized coenzyme F420-0 and GMP.</text>
</comment>
<dbReference type="RefSeq" id="WP_013799620.1">
    <property type="nucleotide sequence ID" value="NC_015562.1"/>
</dbReference>
<protein>
    <recommendedName>
        <fullName evidence="3">2-phospho-L-lactate transferase</fullName>
        <ecNumber evidence="3">2.7.8.28</ecNumber>
    </recommendedName>
    <alternativeName>
        <fullName evidence="3">EPPG:FO PEP transferase</fullName>
    </alternativeName>
</protein>
<dbReference type="GO" id="GO:0000287">
    <property type="term" value="F:magnesium ion binding"/>
    <property type="evidence" value="ECO:0007669"/>
    <property type="project" value="InterPro"/>
</dbReference>
<dbReference type="Proteomes" id="UP000009227">
    <property type="component" value="Chromosome"/>
</dbReference>
<dbReference type="STRING" id="880724.Metig_1491"/>
<dbReference type="PANTHER" id="PTHR43007:SF1">
    <property type="entry name" value="2-PHOSPHO-L-LACTATE TRANSFERASE"/>
    <property type="match status" value="1"/>
</dbReference>
<dbReference type="CDD" id="cd07186">
    <property type="entry name" value="CofD_like"/>
    <property type="match status" value="1"/>
</dbReference>
<dbReference type="InterPro" id="IPR002882">
    <property type="entry name" value="CofD"/>
</dbReference>
<evidence type="ECO:0000256" key="2">
    <source>
        <dbReference type="ARBA" id="ARBA00022842"/>
    </source>
</evidence>
<dbReference type="UniPathway" id="UPA00071"/>
<dbReference type="HOGENOM" id="CLU_055795_1_0_2"/>
<keyword evidence="5" id="KW-1185">Reference proteome</keyword>
<comment type="similarity">
    <text evidence="3">Belongs to the CofD family.</text>
</comment>
<comment type="cofactor">
    <cofactor evidence="3">
        <name>Mg(2+)</name>
        <dbReference type="ChEBI" id="CHEBI:18420"/>
    </cofactor>
</comment>
<dbReference type="Pfam" id="PF01933">
    <property type="entry name" value="CofD"/>
    <property type="match status" value="1"/>
</dbReference>
<dbReference type="PANTHER" id="PTHR43007">
    <property type="entry name" value="2-PHOSPHO-L-LACTATE TRANSFERASE"/>
    <property type="match status" value="1"/>
</dbReference>
<dbReference type="SUPFAM" id="SSF142338">
    <property type="entry name" value="CofD-like"/>
    <property type="match status" value="1"/>
</dbReference>
<dbReference type="GeneID" id="10644364"/>
<dbReference type="KEGG" id="mig:Metig_1491"/>